<dbReference type="PROSITE" id="PS00583">
    <property type="entry name" value="PFKB_KINASES_1"/>
    <property type="match status" value="1"/>
</dbReference>
<protein>
    <submittedName>
        <fullName evidence="7">Fructokinase</fullName>
    </submittedName>
</protein>
<sequence length="303" mass="30881">MGAVIVVVGENVIDLLPGRDGGTRALVGGGPANTAIALARLGAPVRFAGRAGEDAHADAVRARLAAEGLTWTDVPGPTPVAEVTLDDAGQASYAFRLDGAADFTRAAPPALSPRDAVHLGSLAAYLEPGATVLETWIERVHTSHVVSFDPNVRPTVLDLDAARARTERYAPMVALMRVSTPDVAALYGDEPPASAAARWLASGCGLVVVTDGEAPAAAHGPLGTVTVPIPRVDVVDTVGAGDTFDAAMLAWLAARDALTPASFARAAASRDAVAAMLRYAAAASALACTREGADPPTFAEIPL</sequence>
<evidence type="ECO:0000256" key="2">
    <source>
        <dbReference type="ARBA" id="ARBA00022679"/>
    </source>
</evidence>
<dbReference type="InterPro" id="IPR011611">
    <property type="entry name" value="PfkB_dom"/>
</dbReference>
<reference evidence="7" key="1">
    <citation type="submission" date="2023-03" db="EMBL/GenBank/DDBJ databases">
        <title>Actinorhabdospora filicis NBRC 111898.</title>
        <authorList>
            <person name="Ichikawa N."/>
            <person name="Sato H."/>
            <person name="Tonouchi N."/>
        </authorList>
    </citation>
    <scope>NUCLEOTIDE SEQUENCE</scope>
    <source>
        <strain evidence="7">NBRC 111898</strain>
    </source>
</reference>
<keyword evidence="2" id="KW-0808">Transferase</keyword>
<comment type="similarity">
    <text evidence="1">Belongs to the carbohydrate kinase PfkB family.</text>
</comment>
<dbReference type="Pfam" id="PF00294">
    <property type="entry name" value="PfkB"/>
    <property type="match status" value="1"/>
</dbReference>
<dbReference type="AlphaFoldDB" id="A0A9W6SIW8"/>
<gene>
    <name evidence="7" type="ORF">Afil01_11660</name>
</gene>
<keyword evidence="3" id="KW-0547">Nucleotide-binding</keyword>
<comment type="caution">
    <text evidence="7">The sequence shown here is derived from an EMBL/GenBank/DDBJ whole genome shotgun (WGS) entry which is preliminary data.</text>
</comment>
<name>A0A9W6SIW8_9ACTN</name>
<evidence type="ECO:0000256" key="5">
    <source>
        <dbReference type="ARBA" id="ARBA00022840"/>
    </source>
</evidence>
<dbReference type="EMBL" id="BSTX01000001">
    <property type="protein sequence ID" value="GLZ76359.1"/>
    <property type="molecule type" value="Genomic_DNA"/>
</dbReference>
<dbReference type="InterPro" id="IPR029056">
    <property type="entry name" value="Ribokinase-like"/>
</dbReference>
<dbReference type="Gene3D" id="3.40.1190.20">
    <property type="match status" value="1"/>
</dbReference>
<dbReference type="SUPFAM" id="SSF53613">
    <property type="entry name" value="Ribokinase-like"/>
    <property type="match status" value="1"/>
</dbReference>
<dbReference type="PANTHER" id="PTHR43085">
    <property type="entry name" value="HEXOKINASE FAMILY MEMBER"/>
    <property type="match status" value="1"/>
</dbReference>
<evidence type="ECO:0000259" key="6">
    <source>
        <dbReference type="Pfam" id="PF00294"/>
    </source>
</evidence>
<evidence type="ECO:0000256" key="4">
    <source>
        <dbReference type="ARBA" id="ARBA00022777"/>
    </source>
</evidence>
<keyword evidence="8" id="KW-1185">Reference proteome</keyword>
<evidence type="ECO:0000256" key="1">
    <source>
        <dbReference type="ARBA" id="ARBA00010688"/>
    </source>
</evidence>
<dbReference type="GO" id="GO:0005524">
    <property type="term" value="F:ATP binding"/>
    <property type="evidence" value="ECO:0007669"/>
    <property type="project" value="UniProtKB-KW"/>
</dbReference>
<organism evidence="7 8">
    <name type="scientific">Actinorhabdospora filicis</name>
    <dbReference type="NCBI Taxonomy" id="1785913"/>
    <lineage>
        <taxon>Bacteria</taxon>
        <taxon>Bacillati</taxon>
        <taxon>Actinomycetota</taxon>
        <taxon>Actinomycetes</taxon>
        <taxon>Micromonosporales</taxon>
        <taxon>Micromonosporaceae</taxon>
        <taxon>Actinorhabdospora</taxon>
    </lineage>
</organism>
<keyword evidence="5" id="KW-0067">ATP-binding</keyword>
<dbReference type="PANTHER" id="PTHR43085:SF1">
    <property type="entry name" value="PSEUDOURIDINE KINASE-RELATED"/>
    <property type="match status" value="1"/>
</dbReference>
<keyword evidence="4" id="KW-0418">Kinase</keyword>
<accession>A0A9W6SIW8</accession>
<evidence type="ECO:0000256" key="3">
    <source>
        <dbReference type="ARBA" id="ARBA00022741"/>
    </source>
</evidence>
<feature type="domain" description="Carbohydrate kinase PfkB" evidence="6">
    <location>
        <begin position="23"/>
        <end position="295"/>
    </location>
</feature>
<dbReference type="InterPro" id="IPR050306">
    <property type="entry name" value="PfkB_Carbo_kinase"/>
</dbReference>
<dbReference type="Proteomes" id="UP001165079">
    <property type="component" value="Unassembled WGS sequence"/>
</dbReference>
<evidence type="ECO:0000313" key="7">
    <source>
        <dbReference type="EMBL" id="GLZ76359.1"/>
    </source>
</evidence>
<dbReference type="GO" id="GO:0016301">
    <property type="term" value="F:kinase activity"/>
    <property type="evidence" value="ECO:0007669"/>
    <property type="project" value="UniProtKB-KW"/>
</dbReference>
<evidence type="ECO:0000313" key="8">
    <source>
        <dbReference type="Proteomes" id="UP001165079"/>
    </source>
</evidence>
<proteinExistence type="inferred from homology"/>
<dbReference type="InterPro" id="IPR002173">
    <property type="entry name" value="Carboh/pur_kinase_PfkB_CS"/>
</dbReference>
<dbReference type="PROSITE" id="PS00584">
    <property type="entry name" value="PFKB_KINASES_2"/>
    <property type="match status" value="1"/>
</dbReference>